<name>A5GAE9_GEOUR</name>
<dbReference type="SMART" id="SM00360">
    <property type="entry name" value="RRM"/>
    <property type="match status" value="1"/>
</dbReference>
<evidence type="ECO:0000259" key="2">
    <source>
        <dbReference type="PROSITE" id="PS50102"/>
    </source>
</evidence>
<dbReference type="OrthoDB" id="9798855at2"/>
<dbReference type="GO" id="GO:0003723">
    <property type="term" value="F:RNA binding"/>
    <property type="evidence" value="ECO:0007669"/>
    <property type="project" value="InterPro"/>
</dbReference>
<dbReference type="STRING" id="351605.Gura_1253"/>
<reference evidence="3 4" key="1">
    <citation type="submission" date="2007-05" db="EMBL/GenBank/DDBJ databases">
        <title>Complete sequence of Geobacter uraniireducens Rf4.</title>
        <authorList>
            <consortium name="US DOE Joint Genome Institute"/>
            <person name="Copeland A."/>
            <person name="Lucas S."/>
            <person name="Lapidus A."/>
            <person name="Barry K."/>
            <person name="Detter J.C."/>
            <person name="Glavina del Rio T."/>
            <person name="Hammon N."/>
            <person name="Israni S."/>
            <person name="Dalin E."/>
            <person name="Tice H."/>
            <person name="Pitluck S."/>
            <person name="Chertkov O."/>
            <person name="Brettin T."/>
            <person name="Bruce D."/>
            <person name="Han C."/>
            <person name="Schmutz J."/>
            <person name="Larimer F."/>
            <person name="Land M."/>
            <person name="Hauser L."/>
            <person name="Kyrpides N."/>
            <person name="Mikhailova N."/>
            <person name="Shelobolina E."/>
            <person name="Aklujkar M."/>
            <person name="Lovley D."/>
            <person name="Richardson P."/>
        </authorList>
    </citation>
    <scope>NUCLEOTIDE SEQUENCE [LARGE SCALE GENOMIC DNA]</scope>
    <source>
        <strain evidence="3 4">Rf4</strain>
    </source>
</reference>
<keyword evidence="4" id="KW-1185">Reference proteome</keyword>
<organism evidence="3 4">
    <name type="scientific">Geotalea uraniireducens (strain Rf4)</name>
    <name type="common">Geobacter uraniireducens</name>
    <dbReference type="NCBI Taxonomy" id="351605"/>
    <lineage>
        <taxon>Bacteria</taxon>
        <taxon>Pseudomonadati</taxon>
        <taxon>Thermodesulfobacteriota</taxon>
        <taxon>Desulfuromonadia</taxon>
        <taxon>Geobacterales</taxon>
        <taxon>Geobacteraceae</taxon>
        <taxon>Geotalea</taxon>
    </lineage>
</organism>
<evidence type="ECO:0000313" key="3">
    <source>
        <dbReference type="EMBL" id="ABQ25457.1"/>
    </source>
</evidence>
<dbReference type="RefSeq" id="WP_011938175.1">
    <property type="nucleotide sequence ID" value="NC_009483.1"/>
</dbReference>
<feature type="compositionally biased region" description="Basic and acidic residues" evidence="1">
    <location>
        <begin position="124"/>
        <end position="134"/>
    </location>
</feature>
<sequence>MAKELYVGSISPKATEEDIRKLFSVVGTVTSIHLITDPETGQFKECGYVRMSSAEETKDAIETLDGALLVNRVITVSEARPQQQKTRKFGAGRGKFGGAGGKSGGFGGKAGGAGGKFGGARGKSGQESRPGKKR</sequence>
<dbReference type="EMBL" id="CP000698">
    <property type="protein sequence ID" value="ABQ25457.1"/>
    <property type="molecule type" value="Genomic_DNA"/>
</dbReference>
<dbReference type="Proteomes" id="UP000006695">
    <property type="component" value="Chromosome"/>
</dbReference>
<dbReference type="Gene3D" id="3.30.70.330">
    <property type="match status" value="1"/>
</dbReference>
<accession>A5GAE9</accession>
<protein>
    <submittedName>
        <fullName evidence="3">RNP-1 like RNA-binding protein</fullName>
    </submittedName>
</protein>
<dbReference type="PANTHER" id="PTHR48034">
    <property type="entry name" value="TRANSFORMER-2 SEX-DETERMINING PROTEIN-RELATED"/>
    <property type="match status" value="1"/>
</dbReference>
<dbReference type="HOGENOM" id="CLU_012062_28_1_7"/>
<dbReference type="Pfam" id="PF00076">
    <property type="entry name" value="RRM_1"/>
    <property type="match status" value="1"/>
</dbReference>
<dbReference type="InterPro" id="IPR012677">
    <property type="entry name" value="Nucleotide-bd_a/b_plait_sf"/>
</dbReference>
<evidence type="ECO:0000256" key="1">
    <source>
        <dbReference type="SAM" id="MobiDB-lite"/>
    </source>
</evidence>
<dbReference type="AlphaFoldDB" id="A5GAE9"/>
<evidence type="ECO:0000313" key="4">
    <source>
        <dbReference type="Proteomes" id="UP000006695"/>
    </source>
</evidence>
<feature type="compositionally biased region" description="Gly residues" evidence="1">
    <location>
        <begin position="91"/>
        <end position="122"/>
    </location>
</feature>
<dbReference type="InterPro" id="IPR000504">
    <property type="entry name" value="RRM_dom"/>
</dbReference>
<dbReference type="InterPro" id="IPR035979">
    <property type="entry name" value="RBD_domain_sf"/>
</dbReference>
<dbReference type="PROSITE" id="PS50102">
    <property type="entry name" value="RRM"/>
    <property type="match status" value="1"/>
</dbReference>
<dbReference type="KEGG" id="gur:Gura_1253"/>
<gene>
    <name evidence="3" type="ordered locus">Gura_1253</name>
</gene>
<feature type="region of interest" description="Disordered" evidence="1">
    <location>
        <begin position="79"/>
        <end position="134"/>
    </location>
</feature>
<proteinExistence type="predicted"/>
<dbReference type="InterPro" id="IPR050441">
    <property type="entry name" value="RBM"/>
</dbReference>
<dbReference type="SUPFAM" id="SSF54928">
    <property type="entry name" value="RNA-binding domain, RBD"/>
    <property type="match status" value="1"/>
</dbReference>
<feature type="domain" description="RRM" evidence="2">
    <location>
        <begin position="3"/>
        <end position="81"/>
    </location>
</feature>